<dbReference type="OrthoDB" id="602353at2759"/>
<keyword evidence="4" id="KW-0052">Apoplast</keyword>
<accession>A0A835AEN9</accession>
<dbReference type="AlphaFoldDB" id="A0A835AEN9"/>
<dbReference type="Gene3D" id="2.40.480.10">
    <property type="entry name" value="Allene oxide cyclase-like"/>
    <property type="match status" value="1"/>
</dbReference>
<gene>
    <name evidence="5" type="ORF">HU200_056277</name>
</gene>
<sequence length="194" mass="21588">MASYYAIAVLSMLAVSIAIGHALDEKTLSTTLYLKQTFTEDQRTLATDTVIINWVLKDGPNATANTLGHAEGLTTHADPAKNYWVTQYKCCFRQFRLAGSTLKVMGLHGSIHDSNDGHGQWSVMGGTGELTMARGIINYKIIQEDGASRTFELCIYVYYTSTQSILVSYRCFHVPLLLKCSLTNLFSFLFEITH</sequence>
<comment type="subunit">
    <text evidence="2 4">Homodimer.</text>
</comment>
<dbReference type="EMBL" id="JACEFO010002380">
    <property type="protein sequence ID" value="KAF8662674.1"/>
    <property type="molecule type" value="Genomic_DNA"/>
</dbReference>
<feature type="chain" id="PRO_5033091758" description="Dirigent protein" evidence="4">
    <location>
        <begin position="23"/>
        <end position="194"/>
    </location>
</feature>
<comment type="subcellular location">
    <subcellularLocation>
        <location evidence="4">Secreted</location>
        <location evidence="4">Extracellular space</location>
        <location evidence="4">Apoplast</location>
    </subcellularLocation>
</comment>
<dbReference type="GO" id="GO:0048046">
    <property type="term" value="C:apoplast"/>
    <property type="evidence" value="ECO:0007669"/>
    <property type="project" value="UniProtKB-SubCell"/>
</dbReference>
<feature type="signal peptide" evidence="4">
    <location>
        <begin position="1"/>
        <end position="22"/>
    </location>
</feature>
<proteinExistence type="inferred from homology"/>
<protein>
    <recommendedName>
        <fullName evidence="4">Dirigent protein</fullName>
    </recommendedName>
</protein>
<reference evidence="5" key="1">
    <citation type="submission" date="2020-07" db="EMBL/GenBank/DDBJ databases">
        <title>Genome sequence and genetic diversity analysis of an under-domesticated orphan crop, white fonio (Digitaria exilis).</title>
        <authorList>
            <person name="Bennetzen J.L."/>
            <person name="Chen S."/>
            <person name="Ma X."/>
            <person name="Wang X."/>
            <person name="Yssel A.E.J."/>
            <person name="Chaluvadi S.R."/>
            <person name="Johnson M."/>
            <person name="Gangashetty P."/>
            <person name="Hamidou F."/>
            <person name="Sanogo M.D."/>
            <person name="Zwaenepoel A."/>
            <person name="Wallace J."/>
            <person name="Van De Peer Y."/>
            <person name="Van Deynze A."/>
        </authorList>
    </citation>
    <scope>NUCLEOTIDE SEQUENCE</scope>
    <source>
        <tissue evidence="5">Leaves</tissue>
    </source>
</reference>
<dbReference type="PANTHER" id="PTHR21495">
    <property type="entry name" value="NUCLEOPORIN-RELATED"/>
    <property type="match status" value="1"/>
</dbReference>
<evidence type="ECO:0000256" key="1">
    <source>
        <dbReference type="ARBA" id="ARBA00010746"/>
    </source>
</evidence>
<evidence type="ECO:0000256" key="2">
    <source>
        <dbReference type="ARBA" id="ARBA00011738"/>
    </source>
</evidence>
<keyword evidence="3 4" id="KW-0964">Secreted</keyword>
<dbReference type="Pfam" id="PF03018">
    <property type="entry name" value="Dirigent"/>
    <property type="match status" value="1"/>
</dbReference>
<keyword evidence="6" id="KW-1185">Reference proteome</keyword>
<dbReference type="GO" id="GO:0009699">
    <property type="term" value="P:phenylpropanoid biosynthetic process"/>
    <property type="evidence" value="ECO:0007669"/>
    <property type="project" value="UniProtKB-ARBA"/>
</dbReference>
<name>A0A835AEN9_9POAL</name>
<evidence type="ECO:0000313" key="6">
    <source>
        <dbReference type="Proteomes" id="UP000636709"/>
    </source>
</evidence>
<organism evidence="5 6">
    <name type="scientific">Digitaria exilis</name>
    <dbReference type="NCBI Taxonomy" id="1010633"/>
    <lineage>
        <taxon>Eukaryota</taxon>
        <taxon>Viridiplantae</taxon>
        <taxon>Streptophyta</taxon>
        <taxon>Embryophyta</taxon>
        <taxon>Tracheophyta</taxon>
        <taxon>Spermatophyta</taxon>
        <taxon>Magnoliopsida</taxon>
        <taxon>Liliopsida</taxon>
        <taxon>Poales</taxon>
        <taxon>Poaceae</taxon>
        <taxon>PACMAD clade</taxon>
        <taxon>Panicoideae</taxon>
        <taxon>Panicodae</taxon>
        <taxon>Paniceae</taxon>
        <taxon>Anthephorinae</taxon>
        <taxon>Digitaria</taxon>
    </lineage>
</organism>
<dbReference type="Proteomes" id="UP000636709">
    <property type="component" value="Unassembled WGS sequence"/>
</dbReference>
<comment type="caution">
    <text evidence="5">The sequence shown here is derived from an EMBL/GenBank/DDBJ whole genome shotgun (WGS) entry which is preliminary data.</text>
</comment>
<evidence type="ECO:0000256" key="4">
    <source>
        <dbReference type="RuleBase" id="RU363099"/>
    </source>
</evidence>
<evidence type="ECO:0000313" key="5">
    <source>
        <dbReference type="EMBL" id="KAF8662674.1"/>
    </source>
</evidence>
<evidence type="ECO:0000256" key="3">
    <source>
        <dbReference type="ARBA" id="ARBA00022525"/>
    </source>
</evidence>
<dbReference type="InterPro" id="IPR044859">
    <property type="entry name" value="Allene_oxi_cyc_Dirigent"/>
</dbReference>
<dbReference type="InterPro" id="IPR004265">
    <property type="entry name" value="Dirigent"/>
</dbReference>
<comment type="similarity">
    <text evidence="1 4">Belongs to the plant dirigent protein family.</text>
</comment>
<keyword evidence="4" id="KW-0732">Signal</keyword>
<comment type="function">
    <text evidence="4">Dirigent proteins impart stereoselectivity on the phenoxy radical-coupling reaction, yielding optically active lignans from two molecules of coniferyl alcohol in the biosynthesis of lignans, flavonolignans, and alkaloids and thus plays a central role in plant secondary metabolism.</text>
</comment>